<keyword evidence="4 6" id="KW-1133">Transmembrane helix</keyword>
<sequence>MSITLIDWAIILLYVIFSLGTGIYFARRAGKGPEEYFLSGRSLPWWIVGTSMVATTFAADTPLAITEFVRGPGIWQNWFWWNLLLSGLLGALLFSRLWRRAKVLTDNELLEIRYSGKPAAILRFFKAGYFAILYNFIVMGWVINAMASIAAVMLNIDRWTAVWICVTIALIYALLSGFWGVVVTDLVQFFIAMAG</sequence>
<evidence type="ECO:0000256" key="1">
    <source>
        <dbReference type="ARBA" id="ARBA00004141"/>
    </source>
</evidence>
<dbReference type="InterPro" id="IPR038377">
    <property type="entry name" value="Na/Glc_symporter_sf"/>
</dbReference>
<proteinExistence type="inferred from homology"/>
<feature type="transmembrane region" description="Helical" evidence="6">
    <location>
        <begin position="6"/>
        <end position="26"/>
    </location>
</feature>
<feature type="transmembrane region" description="Helical" evidence="6">
    <location>
        <begin position="160"/>
        <end position="183"/>
    </location>
</feature>
<feature type="non-terminal residue" evidence="7">
    <location>
        <position position="195"/>
    </location>
</feature>
<comment type="subcellular location">
    <subcellularLocation>
        <location evidence="1">Membrane</location>
        <topology evidence="1">Multi-pass membrane protein</topology>
    </subcellularLocation>
</comment>
<evidence type="ECO:0000313" key="7">
    <source>
        <dbReference type="EMBL" id="SVB60902.1"/>
    </source>
</evidence>
<dbReference type="AlphaFoldDB" id="A0A382FE38"/>
<protein>
    <recommendedName>
        <fullName evidence="8">Sodium:proline symporter</fullName>
    </recommendedName>
</protein>
<dbReference type="InterPro" id="IPR001734">
    <property type="entry name" value="Na/solute_symporter"/>
</dbReference>
<comment type="similarity">
    <text evidence="2">Belongs to the sodium:solute symporter (SSF) (TC 2.A.21) family.</text>
</comment>
<feature type="transmembrane region" description="Helical" evidence="6">
    <location>
        <begin position="79"/>
        <end position="98"/>
    </location>
</feature>
<dbReference type="Gene3D" id="1.20.1730.10">
    <property type="entry name" value="Sodium/glucose cotransporter"/>
    <property type="match status" value="1"/>
</dbReference>
<evidence type="ECO:0000256" key="2">
    <source>
        <dbReference type="ARBA" id="ARBA00006434"/>
    </source>
</evidence>
<gene>
    <name evidence="7" type="ORF">METZ01_LOCUS213756</name>
</gene>
<evidence type="ECO:0000256" key="5">
    <source>
        <dbReference type="ARBA" id="ARBA00023136"/>
    </source>
</evidence>
<accession>A0A382FE38</accession>
<dbReference type="PANTHER" id="PTHR11819:SF77">
    <property type="entry name" value="SODIUM_GLUCOSE COTRANSPORT PROTEIN"/>
    <property type="match status" value="1"/>
</dbReference>
<reference evidence="7" key="1">
    <citation type="submission" date="2018-05" db="EMBL/GenBank/DDBJ databases">
        <authorList>
            <person name="Lanie J.A."/>
            <person name="Ng W.-L."/>
            <person name="Kazmierczak K.M."/>
            <person name="Andrzejewski T.M."/>
            <person name="Davidsen T.M."/>
            <person name="Wayne K.J."/>
            <person name="Tettelin H."/>
            <person name="Glass J.I."/>
            <person name="Rusch D."/>
            <person name="Podicherti R."/>
            <person name="Tsui H.-C.T."/>
            <person name="Winkler M.E."/>
        </authorList>
    </citation>
    <scope>NUCLEOTIDE SEQUENCE</scope>
</reference>
<dbReference type="PROSITE" id="PS50283">
    <property type="entry name" value="NA_SOLUT_SYMP_3"/>
    <property type="match status" value="1"/>
</dbReference>
<organism evidence="7">
    <name type="scientific">marine metagenome</name>
    <dbReference type="NCBI Taxonomy" id="408172"/>
    <lineage>
        <taxon>unclassified sequences</taxon>
        <taxon>metagenomes</taxon>
        <taxon>ecological metagenomes</taxon>
    </lineage>
</organism>
<dbReference type="GO" id="GO:0005412">
    <property type="term" value="F:D-glucose:sodium symporter activity"/>
    <property type="evidence" value="ECO:0007669"/>
    <property type="project" value="TreeGrafter"/>
</dbReference>
<dbReference type="PANTHER" id="PTHR11819">
    <property type="entry name" value="SOLUTE CARRIER FAMILY 5"/>
    <property type="match status" value="1"/>
</dbReference>
<dbReference type="Pfam" id="PF00474">
    <property type="entry name" value="SSF"/>
    <property type="match status" value="1"/>
</dbReference>
<feature type="transmembrane region" description="Helical" evidence="6">
    <location>
        <begin position="132"/>
        <end position="154"/>
    </location>
</feature>
<dbReference type="EMBL" id="UINC01049294">
    <property type="protein sequence ID" value="SVB60902.1"/>
    <property type="molecule type" value="Genomic_DNA"/>
</dbReference>
<feature type="transmembrane region" description="Helical" evidence="6">
    <location>
        <begin position="38"/>
        <end position="59"/>
    </location>
</feature>
<dbReference type="GO" id="GO:0005886">
    <property type="term" value="C:plasma membrane"/>
    <property type="evidence" value="ECO:0007669"/>
    <property type="project" value="TreeGrafter"/>
</dbReference>
<evidence type="ECO:0000256" key="6">
    <source>
        <dbReference type="SAM" id="Phobius"/>
    </source>
</evidence>
<keyword evidence="3 6" id="KW-0812">Transmembrane</keyword>
<evidence type="ECO:0000256" key="3">
    <source>
        <dbReference type="ARBA" id="ARBA00022692"/>
    </source>
</evidence>
<evidence type="ECO:0000256" key="4">
    <source>
        <dbReference type="ARBA" id="ARBA00022989"/>
    </source>
</evidence>
<keyword evidence="5 6" id="KW-0472">Membrane</keyword>
<name>A0A382FE38_9ZZZZ</name>
<evidence type="ECO:0008006" key="8">
    <source>
        <dbReference type="Google" id="ProtNLM"/>
    </source>
</evidence>